<dbReference type="SUPFAM" id="SSF51430">
    <property type="entry name" value="NAD(P)-linked oxidoreductase"/>
    <property type="match status" value="1"/>
</dbReference>
<evidence type="ECO:0000313" key="1">
    <source>
        <dbReference type="EMBL" id="ETO33186.1"/>
    </source>
</evidence>
<dbReference type="Gene3D" id="3.20.20.100">
    <property type="entry name" value="NADP-dependent oxidoreductase domain"/>
    <property type="match status" value="1"/>
</dbReference>
<protein>
    <submittedName>
        <fullName evidence="1">Uncharacterized protein</fullName>
    </submittedName>
</protein>
<dbReference type="InterPro" id="IPR036812">
    <property type="entry name" value="NAD(P)_OxRdtase_dom_sf"/>
</dbReference>
<dbReference type="AlphaFoldDB" id="X6P4Q2"/>
<evidence type="ECO:0000313" key="2">
    <source>
        <dbReference type="Proteomes" id="UP000023152"/>
    </source>
</evidence>
<dbReference type="Proteomes" id="UP000023152">
    <property type="component" value="Unassembled WGS sequence"/>
</dbReference>
<gene>
    <name evidence="1" type="ORF">RFI_03919</name>
</gene>
<name>X6P4Q2_RETFI</name>
<keyword evidence="2" id="KW-1185">Reference proteome</keyword>
<sequence>MNEYKIIINNNNNNNNNKMSEKRLIRAIGVSGFTMRELTILNKHKLKHIPLGVVRGWHDPLRKDWLVIEWCKHEQVVIMFNSFGSKIANSIFSDYNNNYNKRLK</sequence>
<proteinExistence type="predicted"/>
<comment type="caution">
    <text evidence="1">The sequence shown here is derived from an EMBL/GenBank/DDBJ whole genome shotgun (WGS) entry which is preliminary data.</text>
</comment>
<dbReference type="EMBL" id="ASPP01003608">
    <property type="protein sequence ID" value="ETO33186.1"/>
    <property type="molecule type" value="Genomic_DNA"/>
</dbReference>
<organism evidence="1 2">
    <name type="scientific">Reticulomyxa filosa</name>
    <dbReference type="NCBI Taxonomy" id="46433"/>
    <lineage>
        <taxon>Eukaryota</taxon>
        <taxon>Sar</taxon>
        <taxon>Rhizaria</taxon>
        <taxon>Retaria</taxon>
        <taxon>Foraminifera</taxon>
        <taxon>Monothalamids</taxon>
        <taxon>Reticulomyxidae</taxon>
        <taxon>Reticulomyxa</taxon>
    </lineage>
</organism>
<accession>X6P4Q2</accession>
<reference evidence="1 2" key="1">
    <citation type="journal article" date="2013" name="Curr. Biol.">
        <title>The Genome of the Foraminiferan Reticulomyxa filosa.</title>
        <authorList>
            <person name="Glockner G."/>
            <person name="Hulsmann N."/>
            <person name="Schleicher M."/>
            <person name="Noegel A.A."/>
            <person name="Eichinger L."/>
            <person name="Gallinger C."/>
            <person name="Pawlowski J."/>
            <person name="Sierra R."/>
            <person name="Euteneuer U."/>
            <person name="Pillet L."/>
            <person name="Moustafa A."/>
            <person name="Platzer M."/>
            <person name="Groth M."/>
            <person name="Szafranski K."/>
            <person name="Schliwa M."/>
        </authorList>
    </citation>
    <scope>NUCLEOTIDE SEQUENCE [LARGE SCALE GENOMIC DNA]</scope>
</reference>